<dbReference type="EMBL" id="JAPDRP010000005">
    <property type="protein sequence ID" value="KAJ9647179.1"/>
    <property type="molecule type" value="Genomic_DNA"/>
</dbReference>
<protein>
    <submittedName>
        <fullName evidence="1">Uncharacterized protein</fullName>
    </submittedName>
</protein>
<sequence>MSATNGALTPPSPLDSTTASTSATKRKRSSSGDHGQINGIDARESAEEGAATTDTESRALFADILELLKSYDTTPSLLHHPLTDKTHRSTSGEPAAKRKKLSQSSEPTSIAARLQQGTYSSLDELVEDVDAASSALLELLKAREAAKSPGKGSKHDRPTPEHSLQDTRLITGTLAFKKVLNDIILRQSQIKPRVAATRTEPGSASKSPALTNGIKEEPAARESADALKDGRTVLTLYANAQGPRQLFSSLQAPTRVRPTPDTPSSNLDMAVGVTLPLPEDSLPNVLSTTKILKENAEDAVSGKKRGPTFGDLFAPPASVPKLSPPKPAKQSTARGSTVQWAPHDAITRGRRGSTYTIQPLTTGQWLGYGGVDAPQEPSSPTAKRRQRDRALSTGESKPPLSEADAAVIEQAKADALFRSVYSSFAPSRDDAIAIVPEELKSRMWWHKAGGKRLLESAIDPALLALQPDQAAGGRFTDRQAKEDEDFKAAVEEFEPETIEGAYGSEVAGKQAKEVEEILRDISELLETLHSYQRIRNATLTSTSRTPATQNTPTASVTGSPSSPSEAEIDVYKMLKTQLSLMIATLPPYAVAKLDGEQLAELNISRNIVVETKDYRGVMEEDAVSLLAKTALNAAAGATTPRISSGGAAHPSQYSASSSQYARPPSSAQVPIARSAAHPASYLPHQQPPARTPSGPLPRSSSGNLSYPATYPSSTPRPSYGPATYSQQTPRASYGQPNSQQYYQQPSTQPKPAYTPHQYYQSTPTSQYQNRYQPNPSAYQPRPPSTQPAYNNYSASSQSPHLRTASPLKAPLPPTSTAQGQYTQPRSSAYATPTTNPSQHRQYYQPSTTSTSQAPSAPSPPAQQYAAQPATPSALGPTGYHTSMTTAEQQIMMDRQRAQLAMQPGTAAGRVPQANMGARSSGTPQPGSGTPGGPPGGGWRDRGRSMGRRCRLHNFGGEN</sequence>
<proteinExistence type="predicted"/>
<gene>
    <name evidence="1" type="ORF">H2199_002166</name>
</gene>
<reference evidence="1" key="1">
    <citation type="submission" date="2022-10" db="EMBL/GenBank/DDBJ databases">
        <title>Culturing micro-colonial fungi from biological soil crusts in the Mojave desert and describing Neophaeococcomyces mojavensis, and introducing the new genera and species Taxawa tesnikishii.</title>
        <authorList>
            <person name="Kurbessoian T."/>
            <person name="Stajich J.E."/>
        </authorList>
    </citation>
    <scope>NUCLEOTIDE SEQUENCE</scope>
    <source>
        <strain evidence="1">JES_115</strain>
    </source>
</reference>
<keyword evidence="2" id="KW-1185">Reference proteome</keyword>
<evidence type="ECO:0000313" key="2">
    <source>
        <dbReference type="Proteomes" id="UP001172680"/>
    </source>
</evidence>
<comment type="caution">
    <text evidence="1">The sequence shown here is derived from an EMBL/GenBank/DDBJ whole genome shotgun (WGS) entry which is preliminary data.</text>
</comment>
<name>A0ACC2ZI25_9PEZI</name>
<organism evidence="1 2">
    <name type="scientific">Coniosporium tulheliwenetii</name>
    <dbReference type="NCBI Taxonomy" id="3383036"/>
    <lineage>
        <taxon>Eukaryota</taxon>
        <taxon>Fungi</taxon>
        <taxon>Dikarya</taxon>
        <taxon>Ascomycota</taxon>
        <taxon>Pezizomycotina</taxon>
        <taxon>Dothideomycetes</taxon>
        <taxon>Dothideomycetes incertae sedis</taxon>
        <taxon>Coniosporium</taxon>
    </lineage>
</organism>
<dbReference type="Proteomes" id="UP001172680">
    <property type="component" value="Unassembled WGS sequence"/>
</dbReference>
<accession>A0ACC2ZI25</accession>
<evidence type="ECO:0000313" key="1">
    <source>
        <dbReference type="EMBL" id="KAJ9647179.1"/>
    </source>
</evidence>